<dbReference type="InterPro" id="IPR029068">
    <property type="entry name" value="Glyas_Bleomycin-R_OHBP_Dase"/>
</dbReference>
<dbReference type="RefSeq" id="WP_116044384.1">
    <property type="nucleotide sequence ID" value="NZ_QUBQ01000001.1"/>
</dbReference>
<organism evidence="2 3">
    <name type="scientific">Paenibacillus paeoniae</name>
    <dbReference type="NCBI Taxonomy" id="2292705"/>
    <lineage>
        <taxon>Bacteria</taxon>
        <taxon>Bacillati</taxon>
        <taxon>Bacillota</taxon>
        <taxon>Bacilli</taxon>
        <taxon>Bacillales</taxon>
        <taxon>Paenibacillaceae</taxon>
        <taxon>Paenibacillus</taxon>
    </lineage>
</organism>
<sequence length="141" mass="15312">MSIKLTPYLVMEGTAKEAIAFYQEVFGAEVLMQQAFGDMPANPEYPLPESVMDKIAHAHLKIGESELMLYDTFPGSPYARGNNMTVCVTLPNAEQATKVFEKLAHGGHIVQPLQATFFSAAFGSVTDAFGITFTVTTESAQ</sequence>
<accession>A0A371PLH0</accession>
<dbReference type="EMBL" id="QUBQ01000001">
    <property type="protein sequence ID" value="REK77044.1"/>
    <property type="molecule type" value="Genomic_DNA"/>
</dbReference>
<dbReference type="CDD" id="cd06588">
    <property type="entry name" value="PhnB_like"/>
    <property type="match status" value="1"/>
</dbReference>
<dbReference type="Gene3D" id="3.10.180.10">
    <property type="entry name" value="2,3-Dihydroxybiphenyl 1,2-Dioxygenase, domain 1"/>
    <property type="match status" value="1"/>
</dbReference>
<dbReference type="OrthoDB" id="9795306at2"/>
<dbReference type="InterPro" id="IPR004360">
    <property type="entry name" value="Glyas_Fos-R_dOase_dom"/>
</dbReference>
<dbReference type="Pfam" id="PF00903">
    <property type="entry name" value="Glyoxalase"/>
    <property type="match status" value="1"/>
</dbReference>
<dbReference type="SUPFAM" id="SSF54593">
    <property type="entry name" value="Glyoxalase/Bleomycin resistance protein/Dihydroxybiphenyl dioxygenase"/>
    <property type="match status" value="1"/>
</dbReference>
<gene>
    <name evidence="2" type="ORF">DX130_08555</name>
</gene>
<comment type="caution">
    <text evidence="2">The sequence shown here is derived from an EMBL/GenBank/DDBJ whole genome shotgun (WGS) entry which is preliminary data.</text>
</comment>
<evidence type="ECO:0000313" key="2">
    <source>
        <dbReference type="EMBL" id="REK77044.1"/>
    </source>
</evidence>
<dbReference type="Proteomes" id="UP000261905">
    <property type="component" value="Unassembled WGS sequence"/>
</dbReference>
<evidence type="ECO:0000313" key="3">
    <source>
        <dbReference type="Proteomes" id="UP000261905"/>
    </source>
</evidence>
<keyword evidence="3" id="KW-1185">Reference proteome</keyword>
<reference evidence="2 3" key="1">
    <citation type="submission" date="2018-08" db="EMBL/GenBank/DDBJ databases">
        <title>Paenibacillus sp. M4BSY-1, whole genome shotgun sequence.</title>
        <authorList>
            <person name="Tuo L."/>
        </authorList>
    </citation>
    <scope>NUCLEOTIDE SEQUENCE [LARGE SCALE GENOMIC DNA]</scope>
    <source>
        <strain evidence="2 3">M4BSY-1</strain>
    </source>
</reference>
<dbReference type="AlphaFoldDB" id="A0A371PLH0"/>
<name>A0A371PLH0_9BACL</name>
<dbReference type="PANTHER" id="PTHR33990">
    <property type="entry name" value="PROTEIN YJDN-RELATED"/>
    <property type="match status" value="1"/>
</dbReference>
<evidence type="ECO:0000259" key="1">
    <source>
        <dbReference type="Pfam" id="PF00903"/>
    </source>
</evidence>
<protein>
    <submittedName>
        <fullName evidence="2">VOC family protein</fullName>
    </submittedName>
</protein>
<feature type="domain" description="Glyoxalase/fosfomycin resistance/dioxygenase" evidence="1">
    <location>
        <begin position="10"/>
        <end position="133"/>
    </location>
</feature>
<proteinExistence type="predicted"/>
<dbReference type="InterPro" id="IPR028973">
    <property type="entry name" value="PhnB-like"/>
</dbReference>
<dbReference type="PANTHER" id="PTHR33990:SF1">
    <property type="entry name" value="PROTEIN YJDN"/>
    <property type="match status" value="1"/>
</dbReference>